<dbReference type="AlphaFoldDB" id="B5VM04"/>
<protein>
    <submittedName>
        <fullName evidence="1">Uncharacterized protein</fullName>
    </submittedName>
</protein>
<evidence type="ECO:0000313" key="2">
    <source>
        <dbReference type="Proteomes" id="UP000008988"/>
    </source>
</evidence>
<accession>B5VM04</accession>
<sequence length="46" mass="4869">MPGEPWPTLTPSATTSCGATEFTSFFGITVQTITTGSITVKRDVFS</sequence>
<name>B5VM04_YEAS6</name>
<dbReference type="Proteomes" id="UP000008988">
    <property type="component" value="Unassembled WGS sequence"/>
</dbReference>
<gene>
    <name evidence="1" type="ORF">AWRI1631_110680</name>
</gene>
<comment type="caution">
    <text evidence="1">The sequence shown here is derived from an EMBL/GenBank/DDBJ whole genome shotgun (WGS) entry which is preliminary data.</text>
</comment>
<dbReference type="EMBL" id="ABSV01001438">
    <property type="protein sequence ID" value="EDZ71035.1"/>
    <property type="molecule type" value="Genomic_DNA"/>
</dbReference>
<organism evidence="1 2">
    <name type="scientific">Saccharomyces cerevisiae (strain AWRI1631)</name>
    <name type="common">Baker's yeast</name>
    <dbReference type="NCBI Taxonomy" id="545124"/>
    <lineage>
        <taxon>Eukaryota</taxon>
        <taxon>Fungi</taxon>
        <taxon>Dikarya</taxon>
        <taxon>Ascomycota</taxon>
        <taxon>Saccharomycotina</taxon>
        <taxon>Saccharomycetes</taxon>
        <taxon>Saccharomycetales</taxon>
        <taxon>Saccharomycetaceae</taxon>
        <taxon>Saccharomyces</taxon>
    </lineage>
</organism>
<evidence type="ECO:0000313" key="1">
    <source>
        <dbReference type="EMBL" id="EDZ71035.1"/>
    </source>
</evidence>
<proteinExistence type="predicted"/>
<reference evidence="1 2" key="1">
    <citation type="journal article" date="2008" name="FEMS Yeast Res.">
        <title>Comparative genome analysis of a Saccharomyces cerevisiae wine strain.</title>
        <authorList>
            <person name="Borneman A.R."/>
            <person name="Forgan A.H."/>
            <person name="Pretorius I.S."/>
            <person name="Chambers P.J."/>
        </authorList>
    </citation>
    <scope>NUCLEOTIDE SEQUENCE [LARGE SCALE GENOMIC DNA]</scope>
    <source>
        <strain evidence="1 2">AWRI1631</strain>
    </source>
</reference>